<name>A0A8S9PB95_BRACR</name>
<dbReference type="AlphaFoldDB" id="A0A8S9PB95"/>
<sequence>MMMVEPIDFMFRKDAFKTTKASRDFIDVIKRETSNSNREEDDWTTRGSQAYLKSCVCSSINGLVGTETCDFTGEWENAMNIIIEEIFIKMNIKTCSAVFQVWDDQSKKIMEKGYLQNRDSNKERMMQISI</sequence>
<proteinExistence type="predicted"/>
<evidence type="ECO:0000313" key="2">
    <source>
        <dbReference type="Proteomes" id="UP000712600"/>
    </source>
</evidence>
<accession>A0A8S9PB95</accession>
<gene>
    <name evidence="1" type="ORF">F2Q69_00005554</name>
</gene>
<dbReference type="Proteomes" id="UP000712600">
    <property type="component" value="Unassembled WGS sequence"/>
</dbReference>
<reference evidence="1" key="1">
    <citation type="submission" date="2019-12" db="EMBL/GenBank/DDBJ databases">
        <title>Genome sequencing and annotation of Brassica cretica.</title>
        <authorList>
            <person name="Studholme D.J."/>
            <person name="Sarris P."/>
        </authorList>
    </citation>
    <scope>NUCLEOTIDE SEQUENCE</scope>
    <source>
        <strain evidence="1">PFS-109/04</strain>
        <tissue evidence="1">Leaf</tissue>
    </source>
</reference>
<dbReference type="EMBL" id="QGKX02001521">
    <property type="protein sequence ID" value="KAF3510592.1"/>
    <property type="molecule type" value="Genomic_DNA"/>
</dbReference>
<organism evidence="1 2">
    <name type="scientific">Brassica cretica</name>
    <name type="common">Mustard</name>
    <dbReference type="NCBI Taxonomy" id="69181"/>
    <lineage>
        <taxon>Eukaryota</taxon>
        <taxon>Viridiplantae</taxon>
        <taxon>Streptophyta</taxon>
        <taxon>Embryophyta</taxon>
        <taxon>Tracheophyta</taxon>
        <taxon>Spermatophyta</taxon>
        <taxon>Magnoliopsida</taxon>
        <taxon>eudicotyledons</taxon>
        <taxon>Gunneridae</taxon>
        <taxon>Pentapetalae</taxon>
        <taxon>rosids</taxon>
        <taxon>malvids</taxon>
        <taxon>Brassicales</taxon>
        <taxon>Brassicaceae</taxon>
        <taxon>Brassiceae</taxon>
        <taxon>Brassica</taxon>
    </lineage>
</organism>
<protein>
    <submittedName>
        <fullName evidence="1">Uncharacterized protein</fullName>
    </submittedName>
</protein>
<evidence type="ECO:0000313" key="1">
    <source>
        <dbReference type="EMBL" id="KAF3510592.1"/>
    </source>
</evidence>
<comment type="caution">
    <text evidence="1">The sequence shown here is derived from an EMBL/GenBank/DDBJ whole genome shotgun (WGS) entry which is preliminary data.</text>
</comment>